<name>A0A7T8KHN4_CALRO</name>
<reference evidence="2" key="1">
    <citation type="submission" date="2021-01" db="EMBL/GenBank/DDBJ databases">
        <title>Caligus Genome Assembly.</title>
        <authorList>
            <person name="Gallardo-Escarate C."/>
        </authorList>
    </citation>
    <scope>NUCLEOTIDE SEQUENCE [LARGE SCALE GENOMIC DNA]</scope>
</reference>
<evidence type="ECO:0000313" key="1">
    <source>
        <dbReference type="EMBL" id="QQP56086.1"/>
    </source>
</evidence>
<protein>
    <submittedName>
        <fullName evidence="1">Uncharacterized protein</fullName>
    </submittedName>
</protein>
<accession>A0A7T8KHN4</accession>
<gene>
    <name evidence="1" type="ORF">FKW44_000642</name>
</gene>
<dbReference type="AlphaFoldDB" id="A0A7T8KHN4"/>
<keyword evidence="2" id="KW-1185">Reference proteome</keyword>
<dbReference type="Proteomes" id="UP000595437">
    <property type="component" value="Chromosome 1"/>
</dbReference>
<proteinExistence type="predicted"/>
<sequence>MIAEKLSTAQPWIKALKIYFNVLFGPLLGSHRQDPRSLRGRIGATLETRYASTQTAQR</sequence>
<dbReference type="EMBL" id="CP045890">
    <property type="protein sequence ID" value="QQP56086.1"/>
    <property type="molecule type" value="Genomic_DNA"/>
</dbReference>
<evidence type="ECO:0000313" key="2">
    <source>
        <dbReference type="Proteomes" id="UP000595437"/>
    </source>
</evidence>
<organism evidence="1 2">
    <name type="scientific">Caligus rogercresseyi</name>
    <name type="common">Sea louse</name>
    <dbReference type="NCBI Taxonomy" id="217165"/>
    <lineage>
        <taxon>Eukaryota</taxon>
        <taxon>Metazoa</taxon>
        <taxon>Ecdysozoa</taxon>
        <taxon>Arthropoda</taxon>
        <taxon>Crustacea</taxon>
        <taxon>Multicrustacea</taxon>
        <taxon>Hexanauplia</taxon>
        <taxon>Copepoda</taxon>
        <taxon>Siphonostomatoida</taxon>
        <taxon>Caligidae</taxon>
        <taxon>Caligus</taxon>
    </lineage>
</organism>